<feature type="binding site" evidence="13">
    <location>
        <position position="43"/>
    </location>
    <ligand>
        <name>NAD(+)</name>
        <dbReference type="ChEBI" id="CHEBI:57540"/>
    </ligand>
</feature>
<dbReference type="EC" id="1.17.1.8" evidence="10 13"/>
<evidence type="ECO:0000256" key="10">
    <source>
        <dbReference type="ARBA" id="ARBA00038983"/>
    </source>
</evidence>
<dbReference type="InterPro" id="IPR000846">
    <property type="entry name" value="DapB_N"/>
</dbReference>
<keyword evidence="3 13" id="KW-0028">Amino-acid biosynthesis</keyword>
<feature type="binding site" evidence="13">
    <location>
        <begin position="15"/>
        <end position="20"/>
    </location>
    <ligand>
        <name>NAD(+)</name>
        <dbReference type="ChEBI" id="CHEBI:57540"/>
    </ligand>
</feature>
<evidence type="ECO:0000256" key="11">
    <source>
        <dbReference type="ARBA" id="ARBA00049080"/>
    </source>
</evidence>
<gene>
    <name evidence="13 16" type="primary">dapB</name>
    <name evidence="16" type="ORF">CVV64_09915</name>
</gene>
<comment type="caution">
    <text evidence="13">Was originally thought to be a dihydrodipicolinate reductase (DHDPR), catalyzing the conversion of dihydrodipicolinate to tetrahydrodipicolinate. However, it was shown in E.coli that the substrate of the enzymatic reaction is not dihydrodipicolinate (DHDP) but in fact (2S,4S)-4-hydroxy-2,3,4,5-tetrahydrodipicolinic acid (HTPA), the product released by the DapA-catalyzed reaction.</text>
</comment>
<evidence type="ECO:0000259" key="14">
    <source>
        <dbReference type="Pfam" id="PF01113"/>
    </source>
</evidence>
<evidence type="ECO:0000259" key="15">
    <source>
        <dbReference type="Pfam" id="PF05173"/>
    </source>
</evidence>
<dbReference type="HAMAP" id="MF_00102">
    <property type="entry name" value="DapB"/>
    <property type="match status" value="1"/>
</dbReference>
<dbReference type="PANTHER" id="PTHR20836">
    <property type="entry name" value="DIHYDRODIPICOLINATE REDUCTASE"/>
    <property type="match status" value="1"/>
</dbReference>
<keyword evidence="2 13" id="KW-0963">Cytoplasm</keyword>
<dbReference type="AlphaFoldDB" id="A0A2N1PPR3"/>
<evidence type="ECO:0000256" key="12">
    <source>
        <dbReference type="ARBA" id="ARBA00049396"/>
    </source>
</evidence>
<dbReference type="GO" id="GO:0005737">
    <property type="term" value="C:cytoplasm"/>
    <property type="evidence" value="ECO:0007669"/>
    <property type="project" value="UniProtKB-SubCell"/>
</dbReference>
<keyword evidence="5 13" id="KW-0220">Diaminopimelate biosynthesis</keyword>
<reference evidence="16 17" key="1">
    <citation type="journal article" date="2017" name="ISME J.">
        <title>Potential for microbial H2 and metal transformations associated with novel bacteria and archaea in deep terrestrial subsurface sediments.</title>
        <authorList>
            <person name="Hernsdorf A.W."/>
            <person name="Amano Y."/>
            <person name="Miyakawa K."/>
            <person name="Ise K."/>
            <person name="Suzuki Y."/>
            <person name="Anantharaman K."/>
            <person name="Probst A."/>
            <person name="Burstein D."/>
            <person name="Thomas B.C."/>
            <person name="Banfield J.F."/>
        </authorList>
    </citation>
    <scope>NUCLEOTIDE SEQUENCE [LARGE SCALE GENOMIC DNA]</scope>
    <source>
        <strain evidence="16">HGW-Wallbacteria-1</strain>
    </source>
</reference>
<accession>A0A2N1PPR3</accession>
<dbReference type="PIRSF" id="PIRSF000161">
    <property type="entry name" value="DHPR"/>
    <property type="match status" value="1"/>
</dbReference>
<comment type="catalytic activity">
    <reaction evidence="12 13">
        <text>(S)-2,3,4,5-tetrahydrodipicolinate + NAD(+) + H2O = (2S,4S)-4-hydroxy-2,3,4,5-tetrahydrodipicolinate + NADH + H(+)</text>
        <dbReference type="Rhea" id="RHEA:35323"/>
        <dbReference type="ChEBI" id="CHEBI:15377"/>
        <dbReference type="ChEBI" id="CHEBI:15378"/>
        <dbReference type="ChEBI" id="CHEBI:16845"/>
        <dbReference type="ChEBI" id="CHEBI:57540"/>
        <dbReference type="ChEBI" id="CHEBI:57945"/>
        <dbReference type="ChEBI" id="CHEBI:67139"/>
        <dbReference type="EC" id="1.17.1.8"/>
    </reaction>
</comment>
<keyword evidence="7 13" id="KW-0520">NAD</keyword>
<dbReference type="Pfam" id="PF01113">
    <property type="entry name" value="DapB_N"/>
    <property type="match status" value="1"/>
</dbReference>
<dbReference type="GO" id="GO:0050661">
    <property type="term" value="F:NADP binding"/>
    <property type="evidence" value="ECO:0007669"/>
    <property type="project" value="UniProtKB-UniRule"/>
</dbReference>
<dbReference type="UniPathway" id="UPA00034">
    <property type="reaction ID" value="UER00018"/>
</dbReference>
<feature type="active site" description="Proton donor" evidence="13">
    <location>
        <position position="164"/>
    </location>
</feature>
<dbReference type="PANTHER" id="PTHR20836:SF0">
    <property type="entry name" value="4-HYDROXY-TETRAHYDRODIPICOLINATE REDUCTASE 1, CHLOROPLASTIC-RELATED"/>
    <property type="match status" value="1"/>
</dbReference>
<dbReference type="GO" id="GO:0009089">
    <property type="term" value="P:lysine biosynthetic process via diaminopimelate"/>
    <property type="evidence" value="ECO:0007669"/>
    <property type="project" value="UniProtKB-UniRule"/>
</dbReference>
<evidence type="ECO:0000256" key="7">
    <source>
        <dbReference type="ARBA" id="ARBA00023027"/>
    </source>
</evidence>
<feature type="binding site" evidence="13">
    <location>
        <begin position="127"/>
        <end position="130"/>
    </location>
    <ligand>
        <name>NAD(+)</name>
        <dbReference type="ChEBI" id="CHEBI:57540"/>
    </ligand>
</feature>
<feature type="active site" description="Proton donor/acceptor" evidence="13">
    <location>
        <position position="160"/>
    </location>
</feature>
<dbReference type="SUPFAM" id="SSF55347">
    <property type="entry name" value="Glyceraldehyde-3-phosphate dehydrogenase-like, C-terminal domain"/>
    <property type="match status" value="1"/>
</dbReference>
<evidence type="ECO:0000256" key="8">
    <source>
        <dbReference type="ARBA" id="ARBA00023154"/>
    </source>
</evidence>
<evidence type="ECO:0000256" key="9">
    <source>
        <dbReference type="ARBA" id="ARBA00037922"/>
    </source>
</evidence>
<dbReference type="GO" id="GO:0051287">
    <property type="term" value="F:NAD binding"/>
    <property type="evidence" value="ECO:0007669"/>
    <property type="project" value="UniProtKB-UniRule"/>
</dbReference>
<evidence type="ECO:0000256" key="13">
    <source>
        <dbReference type="HAMAP-Rule" id="MF_00102"/>
    </source>
</evidence>
<comment type="subcellular location">
    <subcellularLocation>
        <location evidence="13">Cytoplasm</location>
    </subcellularLocation>
</comment>
<dbReference type="InterPro" id="IPR022663">
    <property type="entry name" value="DapB_C"/>
</dbReference>
<dbReference type="PROSITE" id="PS01298">
    <property type="entry name" value="DAPB"/>
    <property type="match status" value="1"/>
</dbReference>
<dbReference type="GO" id="GO:0016726">
    <property type="term" value="F:oxidoreductase activity, acting on CH or CH2 groups, NAD or NADP as acceptor"/>
    <property type="evidence" value="ECO:0007669"/>
    <property type="project" value="UniProtKB-UniRule"/>
</dbReference>
<dbReference type="NCBIfam" id="TIGR00036">
    <property type="entry name" value="dapB"/>
    <property type="match status" value="1"/>
</dbReference>
<evidence type="ECO:0000256" key="6">
    <source>
        <dbReference type="ARBA" id="ARBA00023002"/>
    </source>
</evidence>
<feature type="binding site" evidence="13">
    <location>
        <position position="161"/>
    </location>
    <ligand>
        <name>(S)-2,3,4,5-tetrahydrodipicolinate</name>
        <dbReference type="ChEBI" id="CHEBI:16845"/>
    </ligand>
</feature>
<proteinExistence type="inferred from homology"/>
<dbReference type="SUPFAM" id="SSF51735">
    <property type="entry name" value="NAD(P)-binding Rossmann-fold domains"/>
    <property type="match status" value="1"/>
</dbReference>
<evidence type="ECO:0000256" key="4">
    <source>
        <dbReference type="ARBA" id="ARBA00022857"/>
    </source>
</evidence>
<dbReference type="InterPro" id="IPR022664">
    <property type="entry name" value="DapB_N_CS"/>
</dbReference>
<comment type="catalytic activity">
    <reaction evidence="11 13">
        <text>(S)-2,3,4,5-tetrahydrodipicolinate + NADP(+) + H2O = (2S,4S)-4-hydroxy-2,3,4,5-tetrahydrodipicolinate + NADPH + H(+)</text>
        <dbReference type="Rhea" id="RHEA:35331"/>
        <dbReference type="ChEBI" id="CHEBI:15377"/>
        <dbReference type="ChEBI" id="CHEBI:15378"/>
        <dbReference type="ChEBI" id="CHEBI:16845"/>
        <dbReference type="ChEBI" id="CHEBI:57783"/>
        <dbReference type="ChEBI" id="CHEBI:58349"/>
        <dbReference type="ChEBI" id="CHEBI:67139"/>
        <dbReference type="EC" id="1.17.1.8"/>
    </reaction>
</comment>
<comment type="subunit">
    <text evidence="13">Homotetramer.</text>
</comment>
<evidence type="ECO:0000256" key="2">
    <source>
        <dbReference type="ARBA" id="ARBA00022490"/>
    </source>
</evidence>
<dbReference type="Proteomes" id="UP000233256">
    <property type="component" value="Unassembled WGS sequence"/>
</dbReference>
<dbReference type="InterPro" id="IPR023940">
    <property type="entry name" value="DHDPR_bac"/>
</dbReference>
<keyword evidence="8 13" id="KW-0457">Lysine biosynthesis</keyword>
<dbReference type="Gene3D" id="3.30.360.10">
    <property type="entry name" value="Dihydrodipicolinate Reductase, domain 2"/>
    <property type="match status" value="1"/>
</dbReference>
<feature type="binding site" evidence="13">
    <location>
        <begin position="170"/>
        <end position="171"/>
    </location>
    <ligand>
        <name>(S)-2,3,4,5-tetrahydrodipicolinate</name>
        <dbReference type="ChEBI" id="CHEBI:16845"/>
    </ligand>
</feature>
<feature type="domain" description="Dihydrodipicolinate reductase C-terminal" evidence="15">
    <location>
        <begin position="133"/>
        <end position="269"/>
    </location>
</feature>
<dbReference type="Gene3D" id="3.40.50.720">
    <property type="entry name" value="NAD(P)-binding Rossmann-like Domain"/>
    <property type="match status" value="1"/>
</dbReference>
<sequence length="273" mass="29429">MKESSQEQIKVALVGAGGRMGLAFADYLGSLSDHHYQITGVVDKGKDISHIRSSWKKASGKMITSLSKALQGSDVAIEFINRPADSIITARACADEGCPLLIGTTGHDPETLDVLHEISKVIPLLITSNTSLGVNLLVHLLEKACRALPNDFDVEIIEAHHRGKMDAPSGTAKTLLEAVYQGRDNARMDVVFGRRGICPRESMEVGIHALRLGKITGEHTVRICSDLEEITLGHRAADRAVFVDGALKAARFLASSEREPGLYTMSHVLGLGD</sequence>
<evidence type="ECO:0000256" key="3">
    <source>
        <dbReference type="ARBA" id="ARBA00022605"/>
    </source>
</evidence>
<organism evidence="16 17">
    <name type="scientific">Candidatus Wallbacteria bacterium HGW-Wallbacteria-1</name>
    <dbReference type="NCBI Taxonomy" id="2013854"/>
    <lineage>
        <taxon>Bacteria</taxon>
        <taxon>Candidatus Walliibacteriota</taxon>
    </lineage>
</organism>
<comment type="similarity">
    <text evidence="1 13">Belongs to the DapB family.</text>
</comment>
<evidence type="ECO:0000256" key="5">
    <source>
        <dbReference type="ARBA" id="ARBA00022915"/>
    </source>
</evidence>
<feature type="domain" description="Dihydrodipicolinate reductase N-terminal" evidence="14">
    <location>
        <begin position="9"/>
        <end position="129"/>
    </location>
</feature>
<dbReference type="GO" id="GO:0008839">
    <property type="term" value="F:4-hydroxy-tetrahydrodipicolinate reductase"/>
    <property type="evidence" value="ECO:0007669"/>
    <property type="project" value="UniProtKB-UniRule"/>
</dbReference>
<feature type="binding site" evidence="13">
    <location>
        <position position="44"/>
    </location>
    <ligand>
        <name>NADP(+)</name>
        <dbReference type="ChEBI" id="CHEBI:58349"/>
    </ligand>
</feature>
<dbReference type="InterPro" id="IPR036291">
    <property type="entry name" value="NAD(P)-bd_dom_sf"/>
</dbReference>
<keyword evidence="6 13" id="KW-0560">Oxidoreductase</keyword>
<dbReference type="GO" id="GO:0019877">
    <property type="term" value="P:diaminopimelate biosynthetic process"/>
    <property type="evidence" value="ECO:0007669"/>
    <property type="project" value="UniProtKB-UniRule"/>
</dbReference>
<dbReference type="Pfam" id="PF05173">
    <property type="entry name" value="DapB_C"/>
    <property type="match status" value="1"/>
</dbReference>
<comment type="function">
    <text evidence="13">Catalyzes the conversion of 4-hydroxy-tetrahydrodipicolinate (HTPA) to tetrahydrodipicolinate.</text>
</comment>
<comment type="pathway">
    <text evidence="9 13">Amino-acid biosynthesis; L-lysine biosynthesis via DAP pathway; (S)-tetrahydrodipicolinate from L-aspartate: step 4/4.</text>
</comment>
<name>A0A2N1PPR3_9BACT</name>
<dbReference type="EMBL" id="PGXC01000006">
    <property type="protein sequence ID" value="PKK90272.1"/>
    <property type="molecule type" value="Genomic_DNA"/>
</dbReference>
<protein>
    <recommendedName>
        <fullName evidence="10 13">4-hydroxy-tetrahydrodipicolinate reductase</fullName>
        <shortName evidence="13">HTPA reductase</shortName>
        <ecNumber evidence="10 13">1.17.1.8</ecNumber>
    </recommendedName>
</protein>
<dbReference type="CDD" id="cd02274">
    <property type="entry name" value="DHDPR_N"/>
    <property type="match status" value="1"/>
</dbReference>
<feature type="binding site" evidence="13">
    <location>
        <begin position="103"/>
        <end position="105"/>
    </location>
    <ligand>
        <name>NAD(+)</name>
        <dbReference type="ChEBI" id="CHEBI:57540"/>
    </ligand>
</feature>
<evidence type="ECO:0000313" key="17">
    <source>
        <dbReference type="Proteomes" id="UP000233256"/>
    </source>
</evidence>
<keyword evidence="4 13" id="KW-0521">NADP</keyword>
<evidence type="ECO:0000313" key="16">
    <source>
        <dbReference type="EMBL" id="PKK90272.1"/>
    </source>
</evidence>
<evidence type="ECO:0000256" key="1">
    <source>
        <dbReference type="ARBA" id="ARBA00006642"/>
    </source>
</evidence>
<comment type="caution">
    <text evidence="16">The sequence shown here is derived from an EMBL/GenBank/DDBJ whole genome shotgun (WGS) entry which is preliminary data.</text>
</comment>